<feature type="transmembrane region" description="Helical" evidence="2">
    <location>
        <begin position="134"/>
        <end position="159"/>
    </location>
</feature>
<dbReference type="AlphaFoldDB" id="A0A1X0YEV2"/>
<feature type="compositionally biased region" description="Pro residues" evidence="1">
    <location>
        <begin position="29"/>
        <end position="40"/>
    </location>
</feature>
<keyword evidence="2" id="KW-0812">Transmembrane</keyword>
<keyword evidence="5" id="KW-1185">Reference proteome</keyword>
<evidence type="ECO:0000256" key="1">
    <source>
        <dbReference type="SAM" id="MobiDB-lite"/>
    </source>
</evidence>
<organism evidence="4 5">
    <name type="scientific">Mycobacterium simiae</name>
    <name type="common">Mycobacterium habana</name>
    <dbReference type="NCBI Taxonomy" id="1784"/>
    <lineage>
        <taxon>Bacteria</taxon>
        <taxon>Bacillati</taxon>
        <taxon>Actinomycetota</taxon>
        <taxon>Actinomycetes</taxon>
        <taxon>Mycobacteriales</taxon>
        <taxon>Mycobacteriaceae</taxon>
        <taxon>Mycobacterium</taxon>
        <taxon>Mycobacterium simiae complex</taxon>
    </lineage>
</organism>
<proteinExistence type="predicted"/>
<dbReference type="Pfam" id="PF13828">
    <property type="entry name" value="DUF4190"/>
    <property type="match status" value="1"/>
</dbReference>
<dbReference type="InterPro" id="IPR025241">
    <property type="entry name" value="DUF4190"/>
</dbReference>
<evidence type="ECO:0000256" key="2">
    <source>
        <dbReference type="SAM" id="Phobius"/>
    </source>
</evidence>
<reference evidence="4 5" key="1">
    <citation type="submission" date="2017-03" db="EMBL/GenBank/DDBJ databases">
        <title>Genomic insights into Mycobacterium simiae human colonization.</title>
        <authorList>
            <person name="Steffani J.L."/>
            <person name="Brunck M.E."/>
            <person name="Cruz E."/>
            <person name="Montiel R."/>
            <person name="Barona F."/>
        </authorList>
    </citation>
    <scope>NUCLEOTIDE SEQUENCE [LARGE SCALE GENOMIC DNA]</scope>
    <source>
        <strain evidence="4 5">MsiGto</strain>
    </source>
</reference>
<dbReference type="EMBL" id="MZZM01000008">
    <property type="protein sequence ID" value="ORJ63656.1"/>
    <property type="molecule type" value="Genomic_DNA"/>
</dbReference>
<protein>
    <recommendedName>
        <fullName evidence="3">DUF4190 domain-containing protein</fullName>
    </recommendedName>
</protein>
<comment type="caution">
    <text evidence="4">The sequence shown here is derived from an EMBL/GenBank/DDBJ whole genome shotgun (WGS) entry which is preliminary data.</text>
</comment>
<feature type="compositionally biased region" description="Pro residues" evidence="1">
    <location>
        <begin position="50"/>
        <end position="68"/>
    </location>
</feature>
<keyword evidence="2" id="KW-1133">Transmembrane helix</keyword>
<accession>A0A1X0YEV2</accession>
<evidence type="ECO:0000313" key="4">
    <source>
        <dbReference type="EMBL" id="ORJ63656.1"/>
    </source>
</evidence>
<sequence length="162" mass="16230">MPPGYPGGEQPGYLADYPQFTPPFGYQQPPGPPGAPPQFGSPPTGYGPPTGGPPTGGPPTGDGPPPYPGGYYPAPGYPTDYWPSEGVAAGTNGLAIASLIASFTGLLCGIGGIVGIVLGTIALDQIKRTRQDGYGMAVAGIVIGVATLIVGLIVMIFAVHSH</sequence>
<keyword evidence="2" id="KW-0472">Membrane</keyword>
<name>A0A1X0YEV2_MYCSI</name>
<feature type="transmembrane region" description="Helical" evidence="2">
    <location>
        <begin position="94"/>
        <end position="122"/>
    </location>
</feature>
<evidence type="ECO:0000313" key="5">
    <source>
        <dbReference type="Proteomes" id="UP000193040"/>
    </source>
</evidence>
<dbReference type="Proteomes" id="UP000193040">
    <property type="component" value="Unassembled WGS sequence"/>
</dbReference>
<feature type="compositionally biased region" description="Gly residues" evidence="1">
    <location>
        <begin position="1"/>
        <end position="10"/>
    </location>
</feature>
<dbReference type="STRING" id="1784.VC42_07500"/>
<feature type="compositionally biased region" description="Low complexity" evidence="1">
    <location>
        <begin position="18"/>
        <end position="28"/>
    </location>
</feature>
<feature type="region of interest" description="Disordered" evidence="1">
    <location>
        <begin position="1"/>
        <end position="71"/>
    </location>
</feature>
<evidence type="ECO:0000259" key="3">
    <source>
        <dbReference type="Pfam" id="PF13828"/>
    </source>
</evidence>
<gene>
    <name evidence="4" type="ORF">B5M45_05105</name>
</gene>
<feature type="domain" description="DUF4190" evidence="3">
    <location>
        <begin position="94"/>
        <end position="153"/>
    </location>
</feature>